<sequence length="104" mass="12014">MDTSIEGTRFYQEGTSFYYDSGNSSASSAVQHVCFCERPTAVKTANTEKNLGRRLIKTVVSLNGLILKCAHLVRRWYIVCIKGMNNWRLKRNDVKHWFKLKLGR</sequence>
<evidence type="ECO:0000313" key="1">
    <source>
        <dbReference type="EMBL" id="KAE8056439.1"/>
    </source>
</evidence>
<dbReference type="AlphaFoldDB" id="A0A5N6R605"/>
<reference evidence="1 2" key="1">
    <citation type="submission" date="2019-06" db="EMBL/GenBank/DDBJ databases">
        <title>A chromosomal-level reference genome of Carpinus fangiana (Coryloideae, Betulaceae).</title>
        <authorList>
            <person name="Yang X."/>
            <person name="Wang Z."/>
            <person name="Zhang L."/>
            <person name="Hao G."/>
            <person name="Liu J."/>
            <person name="Yang Y."/>
        </authorList>
    </citation>
    <scope>NUCLEOTIDE SEQUENCE [LARGE SCALE GENOMIC DNA]</scope>
    <source>
        <strain evidence="1">Cfa_2016G</strain>
        <tissue evidence="1">Leaf</tissue>
    </source>
</reference>
<dbReference type="EMBL" id="CM017325">
    <property type="protein sequence ID" value="KAE8056439.1"/>
    <property type="molecule type" value="Genomic_DNA"/>
</dbReference>
<accession>A0A5N6R605</accession>
<organism evidence="1 2">
    <name type="scientific">Carpinus fangiana</name>
    <dbReference type="NCBI Taxonomy" id="176857"/>
    <lineage>
        <taxon>Eukaryota</taxon>
        <taxon>Viridiplantae</taxon>
        <taxon>Streptophyta</taxon>
        <taxon>Embryophyta</taxon>
        <taxon>Tracheophyta</taxon>
        <taxon>Spermatophyta</taxon>
        <taxon>Magnoliopsida</taxon>
        <taxon>eudicotyledons</taxon>
        <taxon>Gunneridae</taxon>
        <taxon>Pentapetalae</taxon>
        <taxon>rosids</taxon>
        <taxon>fabids</taxon>
        <taxon>Fagales</taxon>
        <taxon>Betulaceae</taxon>
        <taxon>Carpinus</taxon>
    </lineage>
</organism>
<evidence type="ECO:0000313" key="2">
    <source>
        <dbReference type="Proteomes" id="UP000327013"/>
    </source>
</evidence>
<proteinExistence type="predicted"/>
<protein>
    <submittedName>
        <fullName evidence="1">Uncharacterized protein</fullName>
    </submittedName>
</protein>
<dbReference type="Proteomes" id="UP000327013">
    <property type="component" value="Chromosome 5"/>
</dbReference>
<name>A0A5N6R605_9ROSI</name>
<keyword evidence="2" id="KW-1185">Reference proteome</keyword>
<gene>
    <name evidence="1" type="ORF">FH972_013214</name>
</gene>